<dbReference type="PANTHER" id="PTHR43773:SF1">
    <property type="entry name" value="MAGNESIUM TRANSPORTER MGTE"/>
    <property type="match status" value="1"/>
</dbReference>
<keyword evidence="12" id="KW-1185">Reference proteome</keyword>
<keyword evidence="7 9" id="KW-0472">Membrane</keyword>
<feature type="domain" description="CBS" evidence="10">
    <location>
        <begin position="146"/>
        <end position="207"/>
    </location>
</feature>
<dbReference type="PANTHER" id="PTHR43773">
    <property type="entry name" value="MAGNESIUM TRANSPORTER MGTE"/>
    <property type="match status" value="1"/>
</dbReference>
<organism evidence="11 12">
    <name type="scientific">Halarsenatibacter silvermanii</name>
    <dbReference type="NCBI Taxonomy" id="321763"/>
    <lineage>
        <taxon>Bacteria</taxon>
        <taxon>Bacillati</taxon>
        <taxon>Bacillota</taxon>
        <taxon>Clostridia</taxon>
        <taxon>Halanaerobiales</taxon>
        <taxon>Halarsenatibacteraceae</taxon>
        <taxon>Halarsenatibacter</taxon>
    </lineage>
</organism>
<keyword evidence="4 9" id="KW-0812">Transmembrane</keyword>
<dbReference type="NCBIfam" id="TIGR00400">
    <property type="entry name" value="mgtE"/>
    <property type="match status" value="1"/>
</dbReference>
<dbReference type="Gene3D" id="1.10.357.20">
    <property type="entry name" value="SLC41 divalent cation transporters, integral membrane domain"/>
    <property type="match status" value="1"/>
</dbReference>
<evidence type="ECO:0000256" key="5">
    <source>
        <dbReference type="ARBA" id="ARBA00022842"/>
    </source>
</evidence>
<evidence type="ECO:0000256" key="1">
    <source>
        <dbReference type="ARBA" id="ARBA00004141"/>
    </source>
</evidence>
<dbReference type="STRING" id="321763.SAMN04488692_12016"/>
<evidence type="ECO:0000256" key="7">
    <source>
        <dbReference type="ARBA" id="ARBA00023136"/>
    </source>
</evidence>
<proteinExistence type="inferred from homology"/>
<dbReference type="GO" id="GO:0015095">
    <property type="term" value="F:magnesium ion transmembrane transporter activity"/>
    <property type="evidence" value="ECO:0007669"/>
    <property type="project" value="UniProtKB-UniRule"/>
</dbReference>
<keyword evidence="9" id="KW-0479">Metal-binding</keyword>
<evidence type="ECO:0000313" key="12">
    <source>
        <dbReference type="Proteomes" id="UP000199476"/>
    </source>
</evidence>
<reference evidence="11 12" key="1">
    <citation type="submission" date="2016-10" db="EMBL/GenBank/DDBJ databases">
        <authorList>
            <person name="de Groot N.N."/>
        </authorList>
    </citation>
    <scope>NUCLEOTIDE SEQUENCE [LARGE SCALE GENOMIC DNA]</scope>
    <source>
        <strain evidence="11 12">SLAS-1</strain>
    </source>
</reference>
<dbReference type="InterPro" id="IPR000644">
    <property type="entry name" value="CBS_dom"/>
</dbReference>
<keyword evidence="3 9" id="KW-0813">Transport</keyword>
<keyword evidence="5 9" id="KW-0460">Magnesium</keyword>
<comment type="subunit">
    <text evidence="9">Homodimer.</text>
</comment>
<evidence type="ECO:0000256" key="4">
    <source>
        <dbReference type="ARBA" id="ARBA00022692"/>
    </source>
</evidence>
<feature type="transmembrane region" description="Helical" evidence="9">
    <location>
        <begin position="318"/>
        <end position="345"/>
    </location>
</feature>
<keyword evidence="9" id="KW-1003">Cell membrane</keyword>
<dbReference type="InterPro" id="IPR036739">
    <property type="entry name" value="SLC41_membr_dom_sf"/>
</dbReference>
<dbReference type="RefSeq" id="WP_089761259.1">
    <property type="nucleotide sequence ID" value="NZ_FNGO01000020.1"/>
</dbReference>
<dbReference type="Gene3D" id="3.10.580.10">
    <property type="entry name" value="CBS-domain"/>
    <property type="match status" value="1"/>
</dbReference>
<evidence type="ECO:0000313" key="11">
    <source>
        <dbReference type="EMBL" id="SDM18383.1"/>
    </source>
</evidence>
<dbReference type="InterPro" id="IPR046342">
    <property type="entry name" value="CBS_dom_sf"/>
</dbReference>
<evidence type="ECO:0000256" key="9">
    <source>
        <dbReference type="RuleBase" id="RU362011"/>
    </source>
</evidence>
<dbReference type="PROSITE" id="PS51371">
    <property type="entry name" value="CBS"/>
    <property type="match status" value="2"/>
</dbReference>
<dbReference type="SMART" id="SM00116">
    <property type="entry name" value="CBS"/>
    <property type="match status" value="2"/>
</dbReference>
<dbReference type="SUPFAM" id="SSF54631">
    <property type="entry name" value="CBS-domain pair"/>
    <property type="match status" value="1"/>
</dbReference>
<comment type="subcellular location">
    <subcellularLocation>
        <location evidence="9">Cell membrane</location>
        <topology evidence="9">Multi-pass membrane protein</topology>
    </subcellularLocation>
    <subcellularLocation>
        <location evidence="1">Membrane</location>
        <topology evidence="1">Multi-pass membrane protein</topology>
    </subcellularLocation>
</comment>
<name>A0A1G9R594_9FIRM</name>
<comment type="similarity">
    <text evidence="2 9">Belongs to the SLC41A transporter family.</text>
</comment>
<feature type="transmembrane region" description="Helical" evidence="9">
    <location>
        <begin position="366"/>
        <end position="387"/>
    </location>
</feature>
<evidence type="ECO:0000256" key="2">
    <source>
        <dbReference type="ARBA" id="ARBA00009749"/>
    </source>
</evidence>
<keyword evidence="6 9" id="KW-1133">Transmembrane helix</keyword>
<dbReference type="SUPFAM" id="SSF161093">
    <property type="entry name" value="MgtE membrane domain-like"/>
    <property type="match status" value="1"/>
</dbReference>
<dbReference type="InterPro" id="IPR006667">
    <property type="entry name" value="SLC41_membr_dom"/>
</dbReference>
<feature type="transmembrane region" description="Helical" evidence="9">
    <location>
        <begin position="440"/>
        <end position="458"/>
    </location>
</feature>
<dbReference type="GO" id="GO:0046872">
    <property type="term" value="F:metal ion binding"/>
    <property type="evidence" value="ECO:0007669"/>
    <property type="project" value="UniProtKB-KW"/>
</dbReference>
<dbReference type="Gene3D" id="1.25.60.10">
    <property type="entry name" value="MgtE N-terminal domain-like"/>
    <property type="match status" value="1"/>
</dbReference>
<feature type="transmembrane region" description="Helical" evidence="9">
    <location>
        <begin position="393"/>
        <end position="419"/>
    </location>
</feature>
<evidence type="ECO:0000256" key="8">
    <source>
        <dbReference type="PROSITE-ProRule" id="PRU00703"/>
    </source>
</evidence>
<gene>
    <name evidence="11" type="ORF">SAMN04488692_12016</name>
</gene>
<dbReference type="InterPro" id="IPR038076">
    <property type="entry name" value="MgtE_N_sf"/>
</dbReference>
<dbReference type="Pfam" id="PF01769">
    <property type="entry name" value="MgtE"/>
    <property type="match status" value="1"/>
</dbReference>
<dbReference type="InterPro" id="IPR006668">
    <property type="entry name" value="Mg_transptr_MgtE_intracell_dom"/>
</dbReference>
<feature type="transmembrane region" description="Helical" evidence="9">
    <location>
        <begin position="292"/>
        <end position="312"/>
    </location>
</feature>
<evidence type="ECO:0000256" key="6">
    <source>
        <dbReference type="ARBA" id="ARBA00022989"/>
    </source>
</evidence>
<dbReference type="Pfam" id="PF03448">
    <property type="entry name" value="MgtE_N"/>
    <property type="match status" value="1"/>
</dbReference>
<evidence type="ECO:0000256" key="3">
    <source>
        <dbReference type="ARBA" id="ARBA00022448"/>
    </source>
</evidence>
<comment type="function">
    <text evidence="9">Acts as a magnesium transporter.</text>
</comment>
<sequence length="459" mass="50690">MPGKETLLDTESLKLQVEKLEALLESGNYEEAVEISQQLSNRRIRDIIIAIPRSNILPFLRGLGWDRAGEIAAWLPEELTIELLKEMEENEQKQLFAHLDSDEVTDLLDHLPYEEQEKLWKKLHPELEEDVKKLSSHGPETAGGHMETEYVAVHRDTTVPEALQKLRRARQRINNTAYVYVTDDREKLIGVISAQELSFADRSEKAEDLMDQDIHVARVDEPVEEAAKTLQYRRLNLLPVIDEDDKLLGVLTLDTAIDQLSEKLADDFVSLTGASGEESFFTSPKEAIRMRLPWMAFNVFLNLGAVAVISSFEDTIAQIAILAAFLPMITDMGGNVGIQALSVSIRSIALGEVQLGDFVRVLRKEVAIGIFNGLALGLLFALLAYFLEGIPLLGIIAGTALAANVLVAGIVGGTFPFLIKKLGKDPAMMTGPFLTTITDITGVTIYLGLSTLFLLGVIV</sequence>
<dbReference type="SUPFAM" id="SSF158791">
    <property type="entry name" value="MgtE N-terminal domain-like"/>
    <property type="match status" value="1"/>
</dbReference>
<dbReference type="AlphaFoldDB" id="A0A1G9R594"/>
<feature type="domain" description="CBS" evidence="10">
    <location>
        <begin position="210"/>
        <end position="268"/>
    </location>
</feature>
<evidence type="ECO:0000259" key="10">
    <source>
        <dbReference type="PROSITE" id="PS51371"/>
    </source>
</evidence>
<dbReference type="CDD" id="cd04606">
    <property type="entry name" value="CBS_pair_Mg_transporter"/>
    <property type="match status" value="1"/>
</dbReference>
<dbReference type="EMBL" id="FNGO01000020">
    <property type="protein sequence ID" value="SDM18383.1"/>
    <property type="molecule type" value="Genomic_DNA"/>
</dbReference>
<dbReference type="OrthoDB" id="9790355at2"/>
<dbReference type="Proteomes" id="UP000199476">
    <property type="component" value="Unassembled WGS sequence"/>
</dbReference>
<dbReference type="GO" id="GO:0005886">
    <property type="term" value="C:plasma membrane"/>
    <property type="evidence" value="ECO:0007669"/>
    <property type="project" value="UniProtKB-SubCell"/>
</dbReference>
<protein>
    <recommendedName>
        <fullName evidence="9">Magnesium transporter MgtE</fullName>
    </recommendedName>
</protein>
<dbReference type="SMART" id="SM00924">
    <property type="entry name" value="MgtE_N"/>
    <property type="match status" value="1"/>
</dbReference>
<accession>A0A1G9R594</accession>
<keyword evidence="8" id="KW-0129">CBS domain</keyword>
<dbReference type="Pfam" id="PF00571">
    <property type="entry name" value="CBS"/>
    <property type="match status" value="2"/>
</dbReference>
<dbReference type="InterPro" id="IPR006669">
    <property type="entry name" value="MgtE_transporter"/>
</dbReference>